<proteinExistence type="predicted"/>
<dbReference type="Proteomes" id="UP001241377">
    <property type="component" value="Unassembled WGS sequence"/>
</dbReference>
<evidence type="ECO:0000313" key="1">
    <source>
        <dbReference type="EMBL" id="KAJ9096274.1"/>
    </source>
</evidence>
<gene>
    <name evidence="1" type="ORF">QFC19_007238</name>
</gene>
<dbReference type="EMBL" id="JASBWR010000094">
    <property type="protein sequence ID" value="KAJ9096274.1"/>
    <property type="molecule type" value="Genomic_DNA"/>
</dbReference>
<accession>A0ACC2VAR9</accession>
<sequence length="157" mass="17705">MDQSPEITSLEIYEPLPLPLVATSEEFDEVINALDSESIVDTASLVKSSSYLSLDLKRSLLFEPAYAPPPPPRIKLESKKQVQPKVEPQTLVSDNRRNSIYTIVLKKRYSQIRSSLKLGRTQSLSTTKPRLERALAALPHALSRLSIEPRKRLPNRT</sequence>
<keyword evidence="2" id="KW-1185">Reference proteome</keyword>
<name>A0ACC2VAR9_9TREE</name>
<evidence type="ECO:0000313" key="2">
    <source>
        <dbReference type="Proteomes" id="UP001241377"/>
    </source>
</evidence>
<reference evidence="1" key="1">
    <citation type="submission" date="2023-04" db="EMBL/GenBank/DDBJ databases">
        <title>Draft Genome sequencing of Naganishia species isolated from polar environments using Oxford Nanopore Technology.</title>
        <authorList>
            <person name="Leo P."/>
            <person name="Venkateswaran K."/>
        </authorList>
    </citation>
    <scope>NUCLEOTIDE SEQUENCE</scope>
    <source>
        <strain evidence="1">MNA-CCFEE 5261</strain>
    </source>
</reference>
<comment type="caution">
    <text evidence="1">The sequence shown here is derived from an EMBL/GenBank/DDBJ whole genome shotgun (WGS) entry which is preliminary data.</text>
</comment>
<organism evidence="1 2">
    <name type="scientific">Naganishia cerealis</name>
    <dbReference type="NCBI Taxonomy" id="610337"/>
    <lineage>
        <taxon>Eukaryota</taxon>
        <taxon>Fungi</taxon>
        <taxon>Dikarya</taxon>
        <taxon>Basidiomycota</taxon>
        <taxon>Agaricomycotina</taxon>
        <taxon>Tremellomycetes</taxon>
        <taxon>Filobasidiales</taxon>
        <taxon>Filobasidiaceae</taxon>
        <taxon>Naganishia</taxon>
    </lineage>
</organism>
<protein>
    <submittedName>
        <fullName evidence="1">Uncharacterized protein</fullName>
    </submittedName>
</protein>